<gene>
    <name evidence="3" type="ORF">O0V09_12700</name>
</gene>
<evidence type="ECO:0000313" key="3">
    <source>
        <dbReference type="EMBL" id="MCZ0866064.1"/>
    </source>
</evidence>
<evidence type="ECO:0000313" key="4">
    <source>
        <dbReference type="Proteomes" id="UP001069090"/>
    </source>
</evidence>
<feature type="transmembrane region" description="Helical" evidence="1">
    <location>
        <begin position="170"/>
        <end position="190"/>
    </location>
</feature>
<keyword evidence="4" id="KW-1185">Reference proteome</keyword>
<dbReference type="Pfam" id="PF06181">
    <property type="entry name" value="Urate_ox_N"/>
    <property type="match status" value="1"/>
</dbReference>
<reference evidence="3 4" key="1">
    <citation type="submission" date="2022-12" db="EMBL/GenBank/DDBJ databases">
        <title>Dasania phycosphaerae sp. nov., isolated from particulate material of the south coast of Korea.</title>
        <authorList>
            <person name="Jiang Y."/>
        </authorList>
    </citation>
    <scope>NUCLEOTIDE SEQUENCE [LARGE SCALE GENOMIC DNA]</scope>
    <source>
        <strain evidence="3 4">GY-19</strain>
    </source>
</reference>
<dbReference type="AlphaFoldDB" id="A0A9J6RPG4"/>
<feature type="transmembrane region" description="Helical" evidence="1">
    <location>
        <begin position="128"/>
        <end position="150"/>
    </location>
</feature>
<keyword evidence="1" id="KW-0812">Transmembrane</keyword>
<sequence length="220" mass="23777">MENIISLDLLFRWAHVLFGITWIGLLYYFNFIQGEYFKEAEASAKADATKKLAPRALWWFRWGAMFTFITGLVLLMGIRKTHGIDGFIAMGALMGTFMFLNVWLIIWPNQKIVCGIVEGDASVAGPKALLASRTNTLFSIPMLLGMLASFHGTGKGGTMIDHAAGVSQGMTTGIIAVLALVVLLELNAIFGKLGPMASVKGVIHSSIALAVVCLGLLQLV</sequence>
<dbReference type="Proteomes" id="UP001069090">
    <property type="component" value="Unassembled WGS sequence"/>
</dbReference>
<feature type="domain" description="Urate oxidase N-terminal" evidence="2">
    <location>
        <begin position="86"/>
        <end position="151"/>
    </location>
</feature>
<organism evidence="3 4">
    <name type="scientific">Dasania phycosphaerae</name>
    <dbReference type="NCBI Taxonomy" id="2950436"/>
    <lineage>
        <taxon>Bacteria</taxon>
        <taxon>Pseudomonadati</taxon>
        <taxon>Pseudomonadota</taxon>
        <taxon>Gammaproteobacteria</taxon>
        <taxon>Cellvibrionales</taxon>
        <taxon>Spongiibacteraceae</taxon>
        <taxon>Dasania</taxon>
    </lineage>
</organism>
<evidence type="ECO:0000259" key="2">
    <source>
        <dbReference type="Pfam" id="PF06181"/>
    </source>
</evidence>
<dbReference type="RefSeq" id="WP_258332219.1">
    <property type="nucleotide sequence ID" value="NZ_JAPTGG010000010.1"/>
</dbReference>
<dbReference type="PIRSF" id="PIRSF032086">
    <property type="entry name" value="UCP032086"/>
    <property type="match status" value="1"/>
</dbReference>
<name>A0A9J6RPG4_9GAMM</name>
<keyword evidence="1" id="KW-1133">Transmembrane helix</keyword>
<feature type="transmembrane region" description="Helical" evidence="1">
    <location>
        <begin position="84"/>
        <end position="107"/>
    </location>
</feature>
<dbReference type="EMBL" id="JAPTGG010000010">
    <property type="protein sequence ID" value="MCZ0866064.1"/>
    <property type="molecule type" value="Genomic_DNA"/>
</dbReference>
<dbReference type="InterPro" id="IPR010389">
    <property type="entry name" value="Urate_ox_N"/>
</dbReference>
<accession>A0A9J6RPG4</accession>
<evidence type="ECO:0000256" key="1">
    <source>
        <dbReference type="SAM" id="Phobius"/>
    </source>
</evidence>
<feature type="transmembrane region" description="Helical" evidence="1">
    <location>
        <begin position="202"/>
        <end position="219"/>
    </location>
</feature>
<keyword evidence="1" id="KW-0472">Membrane</keyword>
<dbReference type="InterPro" id="IPR016988">
    <property type="entry name" value="UCP032086"/>
</dbReference>
<proteinExistence type="predicted"/>
<protein>
    <submittedName>
        <fullName evidence="3">Urate hydroxylase PuuD</fullName>
    </submittedName>
</protein>
<feature type="transmembrane region" description="Helical" evidence="1">
    <location>
        <begin position="12"/>
        <end position="29"/>
    </location>
</feature>
<comment type="caution">
    <text evidence="3">The sequence shown here is derived from an EMBL/GenBank/DDBJ whole genome shotgun (WGS) entry which is preliminary data.</text>
</comment>
<feature type="transmembrane region" description="Helical" evidence="1">
    <location>
        <begin position="59"/>
        <end position="78"/>
    </location>
</feature>